<evidence type="ECO:0000256" key="2">
    <source>
        <dbReference type="SAM" id="SignalP"/>
    </source>
</evidence>
<comment type="caution">
    <text evidence="3">The sequence shown here is derived from an EMBL/GenBank/DDBJ whole genome shotgun (WGS) entry which is preliminary data.</text>
</comment>
<dbReference type="STRING" id="1238182.C882_1093"/>
<name>K9GSF3_9PROT</name>
<proteinExistence type="predicted"/>
<dbReference type="RefSeq" id="WP_009541749.1">
    <property type="nucleotide sequence ID" value="NZ_ANHY01000017.1"/>
</dbReference>
<reference evidence="3 4" key="1">
    <citation type="journal article" date="2013" name="Genome Announc.">
        <title>Draft Genome Sequence of an Alphaproteobacterium, Caenispirillum salinarum AK4(T), Isolated from a Solar Saltern.</title>
        <authorList>
            <person name="Khatri I."/>
            <person name="Singh A."/>
            <person name="Korpole S."/>
            <person name="Pinnaka A.K."/>
            <person name="Subramanian S."/>
        </authorList>
    </citation>
    <scope>NUCLEOTIDE SEQUENCE [LARGE SCALE GENOMIC DNA]</scope>
    <source>
        <strain evidence="3 4">AK4</strain>
    </source>
</reference>
<evidence type="ECO:0000256" key="1">
    <source>
        <dbReference type="SAM" id="Phobius"/>
    </source>
</evidence>
<sequence length="73" mass="7771">MTPMLKTVLLTLVGLTAPAVALAQETTDSGLSESPDSPVLLLLLIGLIVLAFLGGGLWAMKRRARRKEGERGR</sequence>
<evidence type="ECO:0000313" key="4">
    <source>
        <dbReference type="Proteomes" id="UP000009881"/>
    </source>
</evidence>
<keyword evidence="1" id="KW-0472">Membrane</keyword>
<keyword evidence="1" id="KW-0812">Transmembrane</keyword>
<feature type="signal peptide" evidence="2">
    <location>
        <begin position="1"/>
        <end position="23"/>
    </location>
</feature>
<keyword evidence="4" id="KW-1185">Reference proteome</keyword>
<keyword evidence="2" id="KW-0732">Signal</keyword>
<evidence type="ECO:0000313" key="3">
    <source>
        <dbReference type="EMBL" id="EKV28092.1"/>
    </source>
</evidence>
<accession>K9GSF3</accession>
<dbReference type="AlphaFoldDB" id="K9GSF3"/>
<dbReference type="Proteomes" id="UP000009881">
    <property type="component" value="Unassembled WGS sequence"/>
</dbReference>
<feature type="transmembrane region" description="Helical" evidence="1">
    <location>
        <begin position="39"/>
        <end position="60"/>
    </location>
</feature>
<feature type="chain" id="PRO_5003931290" evidence="2">
    <location>
        <begin position="24"/>
        <end position="73"/>
    </location>
</feature>
<dbReference type="EMBL" id="ANHY01000017">
    <property type="protein sequence ID" value="EKV28092.1"/>
    <property type="molecule type" value="Genomic_DNA"/>
</dbReference>
<gene>
    <name evidence="3" type="ORF">C882_1093</name>
</gene>
<keyword evidence="1" id="KW-1133">Transmembrane helix</keyword>
<protein>
    <submittedName>
        <fullName evidence="3">Uncharacterized protein</fullName>
    </submittedName>
</protein>
<organism evidence="3 4">
    <name type="scientific">Caenispirillum salinarum AK4</name>
    <dbReference type="NCBI Taxonomy" id="1238182"/>
    <lineage>
        <taxon>Bacteria</taxon>
        <taxon>Pseudomonadati</taxon>
        <taxon>Pseudomonadota</taxon>
        <taxon>Alphaproteobacteria</taxon>
        <taxon>Rhodospirillales</taxon>
        <taxon>Novispirillaceae</taxon>
        <taxon>Caenispirillum</taxon>
    </lineage>
</organism>